<comment type="caution">
    <text evidence="1">The sequence shown here is derived from an EMBL/GenBank/DDBJ whole genome shotgun (WGS) entry which is preliminary data.</text>
</comment>
<dbReference type="Proteomes" id="UP000886595">
    <property type="component" value="Unassembled WGS sequence"/>
</dbReference>
<keyword evidence="2" id="KW-1185">Reference proteome</keyword>
<dbReference type="EMBL" id="JAAMPC010000003">
    <property type="protein sequence ID" value="KAG2322636.1"/>
    <property type="molecule type" value="Genomic_DNA"/>
</dbReference>
<sequence>MVGLEAVSPWRSWLSSSIVLSAPVEPLVVSYCSCKLAVMDLQAQISGCYSKSTGTKLFSRGSRKDPSQTSLAIHTDPSCSLRARSVSLDGIGLSPQTPFAVAHTNKCSLLLSFLNFTDHWRNSVLVKSSWLRHGNAGRVSVCPNSLLAPLESIVKLISLSVGVKGKISEPSHPWFLVTGVDTQQLCYLISCYPVPKSENHVVFVGFLVQSTELIQKLQTNFISNVQL</sequence>
<name>A0A8X7W3D2_BRACI</name>
<protein>
    <submittedName>
        <fullName evidence="1">Uncharacterized protein</fullName>
    </submittedName>
</protein>
<organism evidence="1 2">
    <name type="scientific">Brassica carinata</name>
    <name type="common">Ethiopian mustard</name>
    <name type="synonym">Abyssinian cabbage</name>
    <dbReference type="NCBI Taxonomy" id="52824"/>
    <lineage>
        <taxon>Eukaryota</taxon>
        <taxon>Viridiplantae</taxon>
        <taxon>Streptophyta</taxon>
        <taxon>Embryophyta</taxon>
        <taxon>Tracheophyta</taxon>
        <taxon>Spermatophyta</taxon>
        <taxon>Magnoliopsida</taxon>
        <taxon>eudicotyledons</taxon>
        <taxon>Gunneridae</taxon>
        <taxon>Pentapetalae</taxon>
        <taxon>rosids</taxon>
        <taxon>malvids</taxon>
        <taxon>Brassicales</taxon>
        <taxon>Brassicaceae</taxon>
        <taxon>Brassiceae</taxon>
        <taxon>Brassica</taxon>
    </lineage>
</organism>
<evidence type="ECO:0000313" key="1">
    <source>
        <dbReference type="EMBL" id="KAG2322636.1"/>
    </source>
</evidence>
<dbReference type="AlphaFoldDB" id="A0A8X7W3D2"/>
<gene>
    <name evidence="1" type="ORF">Bca52824_015849</name>
</gene>
<accession>A0A8X7W3D2</accession>
<proteinExistence type="predicted"/>
<evidence type="ECO:0000313" key="2">
    <source>
        <dbReference type="Proteomes" id="UP000886595"/>
    </source>
</evidence>
<reference evidence="1 2" key="1">
    <citation type="submission" date="2020-02" db="EMBL/GenBank/DDBJ databases">
        <authorList>
            <person name="Ma Q."/>
            <person name="Huang Y."/>
            <person name="Song X."/>
            <person name="Pei D."/>
        </authorList>
    </citation>
    <scope>NUCLEOTIDE SEQUENCE [LARGE SCALE GENOMIC DNA]</scope>
    <source>
        <strain evidence="1">Sxm20200214</strain>
        <tissue evidence="1">Leaf</tissue>
    </source>
</reference>